<dbReference type="AlphaFoldDB" id="Q2S5M7"/>
<dbReference type="InterPro" id="IPR000531">
    <property type="entry name" value="Beta-barrel_TonB"/>
</dbReference>
<evidence type="ECO:0000259" key="11">
    <source>
        <dbReference type="Pfam" id="PF07715"/>
    </source>
</evidence>
<dbReference type="Gene3D" id="2.170.130.10">
    <property type="entry name" value="TonB-dependent receptor, plug domain"/>
    <property type="match status" value="1"/>
</dbReference>
<protein>
    <submittedName>
        <fullName evidence="12">Outer membrane protein</fullName>
    </submittedName>
</protein>
<evidence type="ECO:0000259" key="10">
    <source>
        <dbReference type="Pfam" id="PF00593"/>
    </source>
</evidence>
<accession>Q2S5M7</accession>
<dbReference type="PATRIC" id="fig|309807.25.peg.373"/>
<proteinExistence type="inferred from homology"/>
<evidence type="ECO:0000256" key="8">
    <source>
        <dbReference type="PROSITE-ProRule" id="PRU01360"/>
    </source>
</evidence>
<dbReference type="InterPro" id="IPR008969">
    <property type="entry name" value="CarboxyPept-like_regulatory"/>
</dbReference>
<organism evidence="12 13">
    <name type="scientific">Salinibacter ruber (strain DSM 13855 / M31)</name>
    <dbReference type="NCBI Taxonomy" id="309807"/>
    <lineage>
        <taxon>Bacteria</taxon>
        <taxon>Pseudomonadati</taxon>
        <taxon>Rhodothermota</taxon>
        <taxon>Rhodothermia</taxon>
        <taxon>Rhodothermales</taxon>
        <taxon>Salinibacteraceae</taxon>
        <taxon>Salinibacter</taxon>
    </lineage>
</organism>
<evidence type="ECO:0000256" key="7">
    <source>
        <dbReference type="ARBA" id="ARBA00023237"/>
    </source>
</evidence>
<dbReference type="InterPro" id="IPR023997">
    <property type="entry name" value="TonB-dep_OMP_SusC/RagA_CS"/>
</dbReference>
<evidence type="ECO:0000313" key="13">
    <source>
        <dbReference type="Proteomes" id="UP000008674"/>
    </source>
</evidence>
<evidence type="ECO:0000256" key="6">
    <source>
        <dbReference type="ARBA" id="ARBA00023136"/>
    </source>
</evidence>
<comment type="subcellular location">
    <subcellularLocation>
        <location evidence="1 8">Cell outer membrane</location>
        <topology evidence="1 8">Multi-pass membrane protein</topology>
    </subcellularLocation>
</comment>
<dbReference type="eggNOG" id="COG4771">
    <property type="taxonomic scope" value="Bacteria"/>
</dbReference>
<dbReference type="NCBIfam" id="TIGR04057">
    <property type="entry name" value="SusC_RagA_signa"/>
    <property type="match status" value="1"/>
</dbReference>
<keyword evidence="3 8" id="KW-1134">Transmembrane beta strand</keyword>
<dbReference type="Proteomes" id="UP000008674">
    <property type="component" value="Chromosome"/>
</dbReference>
<comment type="similarity">
    <text evidence="8 9">Belongs to the TonB-dependent receptor family.</text>
</comment>
<evidence type="ECO:0000256" key="2">
    <source>
        <dbReference type="ARBA" id="ARBA00022448"/>
    </source>
</evidence>
<dbReference type="EnsemblBacteria" id="ABC45034">
    <property type="protein sequence ID" value="ABC45034"/>
    <property type="gene ID" value="SRU_0358"/>
</dbReference>
<dbReference type="InterPro" id="IPR023996">
    <property type="entry name" value="TonB-dep_OMP_SusC/RagA"/>
</dbReference>
<dbReference type="Gene3D" id="2.60.40.1120">
    <property type="entry name" value="Carboxypeptidase-like, regulatory domain"/>
    <property type="match status" value="1"/>
</dbReference>
<dbReference type="Gene3D" id="2.40.170.20">
    <property type="entry name" value="TonB-dependent receptor, beta-barrel domain"/>
    <property type="match status" value="1"/>
</dbReference>
<dbReference type="InterPro" id="IPR037066">
    <property type="entry name" value="Plug_dom_sf"/>
</dbReference>
<keyword evidence="2 8" id="KW-0813">Transport</keyword>
<dbReference type="OrthoDB" id="9768177at2"/>
<dbReference type="Pfam" id="PF00593">
    <property type="entry name" value="TonB_dep_Rec_b-barrel"/>
    <property type="match status" value="1"/>
</dbReference>
<feature type="domain" description="TonB-dependent receptor plug" evidence="11">
    <location>
        <begin position="146"/>
        <end position="259"/>
    </location>
</feature>
<dbReference type="KEGG" id="sru:SRU_0358"/>
<dbReference type="EMBL" id="CP000159">
    <property type="protein sequence ID" value="ABC45034.1"/>
    <property type="molecule type" value="Genomic_DNA"/>
</dbReference>
<dbReference type="InterPro" id="IPR036942">
    <property type="entry name" value="Beta-barrel_TonB_sf"/>
</dbReference>
<reference evidence="12 13" key="1">
    <citation type="journal article" date="2005" name="Proc. Natl. Acad. Sci. U.S.A.">
        <title>The genome of Salinibacter ruber: convergence and gene exchange among hyperhalophilic bacteria and archaea.</title>
        <authorList>
            <person name="Mongodin E.F."/>
            <person name="Nelson K.E."/>
            <person name="Daugherty S."/>
            <person name="Deboy R.T."/>
            <person name="Wister J."/>
            <person name="Khouri H."/>
            <person name="Weidman J."/>
            <person name="Walsh D.A."/>
            <person name="Papke R.T."/>
            <person name="Sanchez Perez G."/>
            <person name="Sharma A.K."/>
            <person name="Nesbo C.L."/>
            <person name="MacLeod D."/>
            <person name="Bapteste E."/>
            <person name="Doolittle W.F."/>
            <person name="Charlebois R.L."/>
            <person name="Legault B."/>
            <person name="Rodriguez-Valera F."/>
        </authorList>
    </citation>
    <scope>NUCLEOTIDE SEQUENCE [LARGE SCALE GENOMIC DNA]</scope>
    <source>
        <strain evidence="13">DSM 13855 / CECT 5946 / M31</strain>
    </source>
</reference>
<dbReference type="GO" id="GO:0009279">
    <property type="term" value="C:cell outer membrane"/>
    <property type="evidence" value="ECO:0007669"/>
    <property type="project" value="UniProtKB-SubCell"/>
</dbReference>
<keyword evidence="5 9" id="KW-0798">TonB box</keyword>
<dbReference type="Pfam" id="PF13715">
    <property type="entry name" value="CarbopepD_reg_2"/>
    <property type="match status" value="1"/>
</dbReference>
<dbReference type="SUPFAM" id="SSF56935">
    <property type="entry name" value="Porins"/>
    <property type="match status" value="1"/>
</dbReference>
<keyword evidence="7 8" id="KW-0998">Cell outer membrane</keyword>
<feature type="domain" description="TonB-dependent receptor-like beta-barrel" evidence="10">
    <location>
        <begin position="403"/>
        <end position="982"/>
    </location>
</feature>
<keyword evidence="4 8" id="KW-0812">Transmembrane</keyword>
<sequence length="1022" mass="110850">MRAWRRSTRRLPIRFQITDTAIQPMQYRHSILTLALLGMALCVGAVQAQDRQTISGTVTSADDAAPLPGANVSVLGTTAGTATNAQGQYSLQVPTDADSLRFSFVGFRAQTVPIAGRTTIDVALAPAAQQIDELVVIGYGEQQAGDVTGSVDKVDAADFNESSNVSPEKLISGKVSGVQISSSSGAPGAGTFIRIRGPSSINASSRPLFVVDGVPITNDGNTAQRNPLNFLSPNDIANITVLKDASATAIYGSRGANGVILIETKNAEEGEANVNYSGSISSSSVTDQIDMLGADQFRSVVRQEAPSVSSRLGDTNTDWQDLVQRTALGQSHSLSFSRGYEDSDVRLSLNYLDEEGILQASSTERVSLSLNYNQDLLDNDLTVRTSLKGSKTTDVFEPGSMVGNAASFDPTQPVRDPGSPYGGFFEWERSLPENNPVATYIYEQNRGETYRGLGNIEAEYRMPFLTGLSLRANVGADVTTGEREFFAPTFLKGQAESTFPGSVTRASFRQLNTRLNAFLDYTRDVDEINSSIEGTLGYSWQEFNEEYPEYSVNGLSSNIYGPNRVDVLRSDSLSQVSPTVAEIPSKLISVFARVNYTFQEKYLLTATVRRDGSSKFGPANRWGTFPSAAIGWRIHREPFMDAVPAISSLKLRLSAGTAGNQEIGDFNYAPFYTAGGRRAQALFGDGAVTTIRPRAADQTIQWEETTTYNAAIDYGLFDGRVSGSLEFYRKNTDNLLFNTTAAGFSNLSNFVLTNVGEMRNQGVEFSVDGTVVNSGDFSYDAQFNASYNQNELLSISTAAEQILTGGISGGIGNQVQVLKEGEPINSFFTYEHVRDDDGSPLTGAEAAAMDTTQFVDVNGDGTINAQDRQITGNPRPDVILGHTSNLRYQNFDLSFTLRAQLGQQVYNNVASNFGNYDRIATNQVPTNVHESVLETNFQSPQYLSDEYVEGASFLRLDNVTLGYTIRSIPSVDRLRIYGRVSNALVLTGYSGPDPEVYSSGVGIDDTVYPRSRTWTAGLKIRL</sequence>
<dbReference type="HOGENOM" id="CLU_004317_0_2_10"/>
<dbReference type="NCBIfam" id="TIGR04056">
    <property type="entry name" value="OMP_RagA_SusC"/>
    <property type="match status" value="1"/>
</dbReference>
<dbReference type="Pfam" id="PF07715">
    <property type="entry name" value="Plug"/>
    <property type="match status" value="1"/>
</dbReference>
<dbReference type="InterPro" id="IPR012910">
    <property type="entry name" value="Plug_dom"/>
</dbReference>
<evidence type="ECO:0000256" key="3">
    <source>
        <dbReference type="ARBA" id="ARBA00022452"/>
    </source>
</evidence>
<evidence type="ECO:0000313" key="12">
    <source>
        <dbReference type="EMBL" id="ABC45034.1"/>
    </source>
</evidence>
<dbReference type="PROSITE" id="PS52016">
    <property type="entry name" value="TONB_DEPENDENT_REC_3"/>
    <property type="match status" value="1"/>
</dbReference>
<evidence type="ECO:0000256" key="1">
    <source>
        <dbReference type="ARBA" id="ARBA00004571"/>
    </source>
</evidence>
<name>Q2S5M7_SALRD</name>
<gene>
    <name evidence="12" type="ordered locus">SRU_0358</name>
</gene>
<dbReference type="SUPFAM" id="SSF49464">
    <property type="entry name" value="Carboxypeptidase regulatory domain-like"/>
    <property type="match status" value="1"/>
</dbReference>
<dbReference type="STRING" id="309807.SRU_0358"/>
<keyword evidence="13" id="KW-1185">Reference proteome</keyword>
<evidence type="ECO:0000256" key="9">
    <source>
        <dbReference type="RuleBase" id="RU003357"/>
    </source>
</evidence>
<dbReference type="InterPro" id="IPR039426">
    <property type="entry name" value="TonB-dep_rcpt-like"/>
</dbReference>
<keyword evidence="6 8" id="KW-0472">Membrane</keyword>
<evidence type="ECO:0000256" key="4">
    <source>
        <dbReference type="ARBA" id="ARBA00022692"/>
    </source>
</evidence>
<evidence type="ECO:0000256" key="5">
    <source>
        <dbReference type="ARBA" id="ARBA00023077"/>
    </source>
</evidence>